<dbReference type="Proteomes" id="UP000002275">
    <property type="component" value="Chromosome I"/>
</dbReference>
<evidence type="ECO:0000313" key="2">
    <source>
        <dbReference type="Proteomes" id="UP000002275"/>
    </source>
</evidence>
<reference evidence="2" key="1">
    <citation type="submission" date="2002-12" db="EMBL/GenBank/DDBJ databases">
        <title>Complete genome sequence of Vibrio vulnificus CMCP6.</title>
        <authorList>
            <person name="Rhee J.H."/>
            <person name="Kim S.Y."/>
            <person name="Chung S.S."/>
            <person name="Kim J.J."/>
            <person name="Moon Y.H."/>
            <person name="Jeong H."/>
            <person name="Choy H.E."/>
        </authorList>
    </citation>
    <scope>NUCLEOTIDE SEQUENCE [LARGE SCALE GENOMIC DNA]</scope>
    <source>
        <strain evidence="2">CMCP6</strain>
    </source>
</reference>
<proteinExistence type="predicted"/>
<evidence type="ECO:0000313" key="1">
    <source>
        <dbReference type="EMBL" id="AAO10808.1"/>
    </source>
</evidence>
<gene>
    <name evidence="1" type="ordered locus">VV1_2439</name>
</gene>
<reference evidence="1 2" key="2">
    <citation type="journal article" date="2003" name="Infect. Immun.">
        <title>Characterization and pathogenic significance of Vibrio vulnificus antigens preferentially expressed in septicemic patients.</title>
        <authorList>
            <person name="Kim Y.R."/>
            <person name="Lee S.E."/>
            <person name="Kim C.M."/>
            <person name="Kim S.Y."/>
            <person name="Shin E.K."/>
            <person name="Shin D.H."/>
            <person name="Chung S.S."/>
            <person name="Choy H.E."/>
            <person name="Progulske-Fox A."/>
            <person name="Hillman J.D."/>
            <person name="Handfield M."/>
            <person name="Rhee J.H."/>
        </authorList>
    </citation>
    <scope>NUCLEOTIDE SEQUENCE [LARGE SCALE GENOMIC DNA]</scope>
    <source>
        <strain evidence="1 2">CMCP6</strain>
    </source>
</reference>
<sequence length="128" mass="15111">MGRNLHYTIPRFLQKALDEHTKVRDWQRIDHPQNDNDFIYRIRRTDGLSDIVLHAADDYRYLLTNYFQKPDKVGQGAFILIARPEGGYADEVVDIAKQDEISIGKFSALMGALYREDHWNYVPKERRE</sequence>
<dbReference type="RefSeq" id="WP_011080302.1">
    <property type="nucleotide sequence ID" value="NC_004459.3"/>
</dbReference>
<protein>
    <submittedName>
        <fullName evidence="1">Enolase</fullName>
    </submittedName>
</protein>
<reference evidence="1 2" key="3">
    <citation type="journal article" date="2011" name="Mol. Syst. Biol.">
        <title>Integrative genome-scale metabolic analysis of Vibrio vulnificus for drug targeting and discovery.</title>
        <authorList>
            <person name="Kim H.U."/>
            <person name="Kim S.Y."/>
            <person name="Jeong H."/>
            <person name="Kim T.Y."/>
            <person name="Kim J.J."/>
            <person name="Choy H.E."/>
            <person name="Yi K.Y."/>
            <person name="Rhee J.H."/>
            <person name="Lee S.Y."/>
        </authorList>
    </citation>
    <scope>NUCLEOTIDE SEQUENCE [LARGE SCALE GENOMIC DNA]</scope>
    <source>
        <strain evidence="1 2">CMCP6</strain>
    </source>
</reference>
<accession>A0A3Q0L5L7</accession>
<dbReference type="KEGG" id="vvu:VV1_2439"/>
<dbReference type="EMBL" id="AE016795">
    <property type="protein sequence ID" value="AAO10808.1"/>
    <property type="molecule type" value="Genomic_DNA"/>
</dbReference>
<name>A0A3Q0L5L7_VIBVU</name>
<dbReference type="AlphaFoldDB" id="A0A3Q0L5L7"/>
<organism evidence="1 2">
    <name type="scientific">Vibrio vulnificus (strain CMCP6)</name>
    <dbReference type="NCBI Taxonomy" id="216895"/>
    <lineage>
        <taxon>Bacteria</taxon>
        <taxon>Pseudomonadati</taxon>
        <taxon>Pseudomonadota</taxon>
        <taxon>Gammaproteobacteria</taxon>
        <taxon>Vibrionales</taxon>
        <taxon>Vibrionaceae</taxon>
        <taxon>Vibrio</taxon>
    </lineage>
</organism>